<dbReference type="FunFam" id="1.25.10.10:FF:000004">
    <property type="entry name" value="Pumilio homolog 1 isoform 2"/>
    <property type="match status" value="1"/>
</dbReference>
<keyword evidence="3" id="KW-0677">Repeat</keyword>
<feature type="domain" description="PUM-HD" evidence="7">
    <location>
        <begin position="730"/>
        <end position="1076"/>
    </location>
</feature>
<proteinExistence type="predicted"/>
<evidence type="ECO:0000256" key="3">
    <source>
        <dbReference type="ARBA" id="ARBA00022737"/>
    </source>
</evidence>
<evidence type="ECO:0000256" key="6">
    <source>
        <dbReference type="SAM" id="MobiDB-lite"/>
    </source>
</evidence>
<dbReference type="GO" id="GO:0035196">
    <property type="term" value="P:miRNA processing"/>
    <property type="evidence" value="ECO:0007669"/>
    <property type="project" value="TreeGrafter"/>
</dbReference>
<dbReference type="PROSITE" id="PS50302">
    <property type="entry name" value="PUM"/>
    <property type="match status" value="7"/>
</dbReference>
<protein>
    <submittedName>
        <fullName evidence="8">Pumilio RNA binding family member 2</fullName>
    </submittedName>
</protein>
<evidence type="ECO:0000256" key="1">
    <source>
        <dbReference type="ARBA" id="ARBA00004463"/>
    </source>
</evidence>
<feature type="compositionally biased region" description="Low complexity" evidence="6">
    <location>
        <begin position="598"/>
        <end position="608"/>
    </location>
</feature>
<dbReference type="Gene3D" id="1.25.10.10">
    <property type="entry name" value="Leucine-rich Repeat Variant"/>
    <property type="match status" value="1"/>
</dbReference>
<reference evidence="8" key="1">
    <citation type="submission" date="2025-08" db="UniProtKB">
        <authorList>
            <consortium name="Ensembl"/>
        </authorList>
    </citation>
    <scope>IDENTIFICATION</scope>
</reference>
<dbReference type="Pfam" id="PF00806">
    <property type="entry name" value="PUF"/>
    <property type="match status" value="7"/>
</dbReference>
<feature type="region of interest" description="Disordered" evidence="6">
    <location>
        <begin position="39"/>
        <end position="65"/>
    </location>
</feature>
<dbReference type="GO" id="GO:0005829">
    <property type="term" value="C:cytosol"/>
    <property type="evidence" value="ECO:0007669"/>
    <property type="project" value="TreeGrafter"/>
</dbReference>
<feature type="repeat" description="Pumilio" evidence="5">
    <location>
        <begin position="1008"/>
        <end position="1050"/>
    </location>
</feature>
<evidence type="ECO:0000313" key="9">
    <source>
        <dbReference type="Proteomes" id="UP000261640"/>
    </source>
</evidence>
<comment type="subcellular location">
    <subcellularLocation>
        <location evidence="1">Cytoplasmic granule</location>
    </subcellularLocation>
</comment>
<feature type="compositionally biased region" description="Low complexity" evidence="6">
    <location>
        <begin position="507"/>
        <end position="519"/>
    </location>
</feature>
<dbReference type="InterPro" id="IPR011989">
    <property type="entry name" value="ARM-like"/>
</dbReference>
<dbReference type="InterPro" id="IPR033133">
    <property type="entry name" value="PUM-HD"/>
</dbReference>
<feature type="region of interest" description="Disordered" evidence="6">
    <location>
        <begin position="579"/>
        <end position="654"/>
    </location>
</feature>
<dbReference type="GO" id="GO:0043488">
    <property type="term" value="P:regulation of mRNA stability"/>
    <property type="evidence" value="ECO:0007669"/>
    <property type="project" value="TreeGrafter"/>
</dbReference>
<organism evidence="8 9">
    <name type="scientific">Mastacembelus armatus</name>
    <name type="common">zig-zag eel</name>
    <dbReference type="NCBI Taxonomy" id="205130"/>
    <lineage>
        <taxon>Eukaryota</taxon>
        <taxon>Metazoa</taxon>
        <taxon>Chordata</taxon>
        <taxon>Craniata</taxon>
        <taxon>Vertebrata</taxon>
        <taxon>Euteleostomi</taxon>
        <taxon>Actinopterygii</taxon>
        <taxon>Neopterygii</taxon>
        <taxon>Teleostei</taxon>
        <taxon>Neoteleostei</taxon>
        <taxon>Acanthomorphata</taxon>
        <taxon>Anabantaria</taxon>
        <taxon>Synbranchiformes</taxon>
        <taxon>Mastacembelidae</taxon>
        <taxon>Mastacembelus</taxon>
    </lineage>
</organism>
<dbReference type="PANTHER" id="PTHR12537:SF52">
    <property type="entry name" value="PUMILIO HOMOLOG 2"/>
    <property type="match status" value="1"/>
</dbReference>
<feature type="region of interest" description="Disordered" evidence="6">
    <location>
        <begin position="722"/>
        <end position="745"/>
    </location>
</feature>
<feature type="repeat" description="Pumilio" evidence="5">
    <location>
        <begin position="900"/>
        <end position="935"/>
    </location>
</feature>
<dbReference type="CDD" id="cd07920">
    <property type="entry name" value="Pumilio"/>
    <property type="match status" value="1"/>
</dbReference>
<feature type="compositionally biased region" description="Polar residues" evidence="6">
    <location>
        <begin position="495"/>
        <end position="504"/>
    </location>
</feature>
<dbReference type="SUPFAM" id="SSF48371">
    <property type="entry name" value="ARM repeat"/>
    <property type="match status" value="1"/>
</dbReference>
<feature type="compositionally biased region" description="Pro residues" evidence="6">
    <location>
        <begin position="49"/>
        <end position="58"/>
    </location>
</feature>
<dbReference type="GO" id="GO:0003730">
    <property type="term" value="F:mRNA 3'-UTR binding"/>
    <property type="evidence" value="ECO:0007669"/>
    <property type="project" value="TreeGrafter"/>
</dbReference>
<dbReference type="InterPro" id="IPR016024">
    <property type="entry name" value="ARM-type_fold"/>
</dbReference>
<dbReference type="AlphaFoldDB" id="A0A7N8XRM6"/>
<feature type="repeat" description="Pumilio" evidence="5">
    <location>
        <begin position="792"/>
        <end position="827"/>
    </location>
</feature>
<feature type="repeat" description="Pumilio" evidence="5">
    <location>
        <begin position="972"/>
        <end position="1007"/>
    </location>
</feature>
<dbReference type="PROSITE" id="PS50303">
    <property type="entry name" value="PUM_HD"/>
    <property type="match status" value="1"/>
</dbReference>
<feature type="repeat" description="Pumilio" evidence="5">
    <location>
        <begin position="936"/>
        <end position="971"/>
    </location>
</feature>
<dbReference type="Proteomes" id="UP000261640">
    <property type="component" value="Unplaced"/>
</dbReference>
<keyword evidence="2" id="KW-0963">Cytoplasm</keyword>
<keyword evidence="9" id="KW-1185">Reference proteome</keyword>
<feature type="compositionally biased region" description="Low complexity" evidence="6">
    <location>
        <begin position="615"/>
        <end position="641"/>
    </location>
</feature>
<evidence type="ECO:0000259" key="7">
    <source>
        <dbReference type="PROSITE" id="PS50303"/>
    </source>
</evidence>
<dbReference type="InterPro" id="IPR033712">
    <property type="entry name" value="Pumilio_RNA-bd"/>
</dbReference>
<accession>A0A7N8XRM6</accession>
<name>A0A7N8XRM6_9TELE</name>
<feature type="compositionally biased region" description="Polar residues" evidence="6">
    <location>
        <begin position="472"/>
        <end position="487"/>
    </location>
</feature>
<feature type="region of interest" description="Disordered" evidence="6">
    <location>
        <begin position="472"/>
        <end position="519"/>
    </location>
</feature>
<feature type="repeat" description="Pumilio" evidence="5">
    <location>
        <begin position="828"/>
        <end position="863"/>
    </location>
</feature>
<evidence type="ECO:0000256" key="5">
    <source>
        <dbReference type="PROSITE-ProRule" id="PRU00317"/>
    </source>
</evidence>
<dbReference type="PANTHER" id="PTHR12537">
    <property type="entry name" value="RNA BINDING PROTEIN PUMILIO-RELATED"/>
    <property type="match status" value="1"/>
</dbReference>
<evidence type="ECO:0000256" key="4">
    <source>
        <dbReference type="ARBA" id="ARBA00022884"/>
    </source>
</evidence>
<reference evidence="8" key="2">
    <citation type="submission" date="2025-09" db="UniProtKB">
        <authorList>
            <consortium name="Ensembl"/>
        </authorList>
    </citation>
    <scope>IDENTIFICATION</scope>
</reference>
<feature type="compositionally biased region" description="Basic and acidic residues" evidence="6">
    <location>
        <begin position="223"/>
        <end position="258"/>
    </location>
</feature>
<feature type="repeat" description="Pumilio" evidence="5">
    <location>
        <begin position="864"/>
        <end position="899"/>
    </location>
</feature>
<dbReference type="InterPro" id="IPR001313">
    <property type="entry name" value="Pumilio_RNA-bd_rpt"/>
</dbReference>
<keyword evidence="4" id="KW-0694">RNA-binding</keyword>
<dbReference type="SMART" id="SM00025">
    <property type="entry name" value="Pumilio"/>
    <property type="match status" value="7"/>
</dbReference>
<sequence length="1094" mass="117315">MSVPCSILGMNDVAWQETRGGMLHANGAPETGGVRVHVPHLQGMDRGPNPTPGTPQPPLSGRSQDDATVGYFFQRQPGEQLGGCTPSKHRWPTGDANHIDQVRAVDEMNYDFQALALESRGMGELLPAKKLWDSDELAKDGRKGMLLGEEWRDNAWGSSHHSVSQPIMVQQRPGQSFHGNGDANTVLSPRSEGGLGVSIVEYVLSSSPGDKMDGRYRNGGYVRDADQDGREKGDAQEKVSPFEEDKSPEMKVGEENDPSKVNGRGLLNGMDRDCKDFNPTPGSRQASPTEAVERMGPSQTGLEMMGHHPHVLQHNPTQNKVTADDFQNQEAQNMGGMEQPAGVESLQFDYAGNQIQVDSSGTPVGLFDYNSQQQLFQRSNPLTVQQLNAAQQQQYALAAAQQQHLGKAGSGLAPAFVPNPYIINAAPPGADPYTAAGLAAAATLAGPTVVPPQYYGVPWGVYPANLFQQQAASTANHSANQQASNQGPGPGQPQVMRTGTNQRPLTPGQGQQSQQESLAAAAAANPALAYTGMPGYQVLAPAAYYDQTGALVMGPGARTGLGGPVRLVQTPLLINPAAAQAGSGNNMSGPPANGLYRSMPQPQPQQQQAPPPSSGLPSSSFYGSGSVPSTSQSSSLFSHTSAAPPPPSSSLGFSSTGGSLGVGLGSALGGFGSSVSSSTSSSVSRRDSLLASSDLYKRGGSSLTPIGQPFYNSLGYSSSPSPIGLTPGHSPLTPPPSLPSSHGSSSSLHLGKPIVKVVIDFPSHFVSTQLCLHTSMDQERATPAERQMVFGEILQAAYQLMTDVFGNYVIQKFFEFGSADQKLALATRIRGHVLPLALQMYGCRVIQKALESISSDQQSDIVRELDGHVLKCVKDQNGNHVVQKCIECVQPQALQFIIDAFQGQVFVLSTHPYGCRVIQRILEHCTQEQTLPILEELHQHSEQLGQDQYGNYVIQHVLEHGRPEDKSKIVAEVRGKVLVLSQHKFASNVVEKCVIHSSRAERALLIDEVCCQKDGPHSALYTMMKDQYANYVVQRMIDMAEPAQRKIIMHKIRPHIATLRKYTYGKHILAKLEKYYMKSGSELGPIGGPTNGLM</sequence>
<dbReference type="Ensembl" id="ENSMAMT00000049898.1">
    <property type="protein sequence ID" value="ENSMAMP00000054117.1"/>
    <property type="gene ID" value="ENSMAMG00000006121.2"/>
</dbReference>
<dbReference type="GeneTree" id="ENSGT00940000157575"/>
<evidence type="ECO:0000256" key="2">
    <source>
        <dbReference type="ARBA" id="ARBA00022490"/>
    </source>
</evidence>
<feature type="region of interest" description="Disordered" evidence="6">
    <location>
        <begin position="210"/>
        <end position="272"/>
    </location>
</feature>
<evidence type="ECO:0000313" key="8">
    <source>
        <dbReference type="Ensembl" id="ENSMAMP00000054117.1"/>
    </source>
</evidence>